<comment type="subcellular location">
    <subcellularLocation>
        <location evidence="1">Membrane</location>
        <topology evidence="1">Multi-pass membrane protein</topology>
    </subcellularLocation>
</comment>
<dbReference type="AlphaFoldDB" id="A0A8J3JK81"/>
<dbReference type="GO" id="GO:0016020">
    <property type="term" value="C:membrane"/>
    <property type="evidence" value="ECO:0007669"/>
    <property type="project" value="UniProtKB-SubCell"/>
</dbReference>
<dbReference type="InterPro" id="IPR011701">
    <property type="entry name" value="MFS"/>
</dbReference>
<evidence type="ECO:0000256" key="3">
    <source>
        <dbReference type="ARBA" id="ARBA00022989"/>
    </source>
</evidence>
<dbReference type="Gene3D" id="1.20.1250.20">
    <property type="entry name" value="MFS general substrate transporter like domains"/>
    <property type="match status" value="1"/>
</dbReference>
<dbReference type="PANTHER" id="PTHR23514:SF13">
    <property type="entry name" value="INNER MEMBRANE PROTEIN YBJJ"/>
    <property type="match status" value="1"/>
</dbReference>
<keyword evidence="3 5" id="KW-1133">Transmembrane helix</keyword>
<dbReference type="Proteomes" id="UP000601223">
    <property type="component" value="Unassembled WGS sequence"/>
</dbReference>
<dbReference type="InterPro" id="IPR036259">
    <property type="entry name" value="MFS_trans_sf"/>
</dbReference>
<dbReference type="CDD" id="cd17393">
    <property type="entry name" value="MFS_MosC_like"/>
    <property type="match status" value="1"/>
</dbReference>
<keyword evidence="2 5" id="KW-0812">Transmembrane</keyword>
<dbReference type="EMBL" id="BONF01000077">
    <property type="protein sequence ID" value="GIF86511.1"/>
    <property type="molecule type" value="Genomic_DNA"/>
</dbReference>
<keyword evidence="7" id="KW-1185">Reference proteome</keyword>
<feature type="transmembrane region" description="Helical" evidence="5">
    <location>
        <begin position="43"/>
        <end position="62"/>
    </location>
</feature>
<dbReference type="SUPFAM" id="SSF103473">
    <property type="entry name" value="MFS general substrate transporter"/>
    <property type="match status" value="1"/>
</dbReference>
<accession>A0A8J3JK81</accession>
<feature type="transmembrane region" description="Helical" evidence="5">
    <location>
        <begin position="295"/>
        <end position="314"/>
    </location>
</feature>
<evidence type="ECO:0000256" key="5">
    <source>
        <dbReference type="SAM" id="Phobius"/>
    </source>
</evidence>
<feature type="transmembrane region" description="Helical" evidence="5">
    <location>
        <begin position="74"/>
        <end position="92"/>
    </location>
</feature>
<feature type="transmembrane region" description="Helical" evidence="5">
    <location>
        <begin position="270"/>
        <end position="289"/>
    </location>
</feature>
<name>A0A8J3JK81_9ACTN</name>
<evidence type="ECO:0000256" key="1">
    <source>
        <dbReference type="ARBA" id="ARBA00004141"/>
    </source>
</evidence>
<feature type="transmembrane region" description="Helical" evidence="5">
    <location>
        <begin position="326"/>
        <end position="348"/>
    </location>
</feature>
<evidence type="ECO:0000313" key="7">
    <source>
        <dbReference type="Proteomes" id="UP000601223"/>
    </source>
</evidence>
<gene>
    <name evidence="6" type="ORF">Cba03nite_78600</name>
</gene>
<dbReference type="GO" id="GO:0022857">
    <property type="term" value="F:transmembrane transporter activity"/>
    <property type="evidence" value="ECO:0007669"/>
    <property type="project" value="InterPro"/>
</dbReference>
<dbReference type="InterPro" id="IPR051788">
    <property type="entry name" value="MFS_Transporter"/>
</dbReference>
<sequence>MASQVTRARWAVATVFAVHGAASGSFASRIPWIAEHLHLSEGALGLALIMPAVGSLSSMPFTGRLVERIGGRPATRILIAAWALAVGVLALAPNQWALMGMLLLAGVAAGTSDIAMNAEGVEVEQRLGRSIMSSLHGMWSVGGLIGSGIGAAAAYLGVSAPVNLAVMGVLLAVIGVTAGHWLLPTVPAAAAEDGPRFSLPRGPVLIIGLIGFAAVFAEGATADWCAVYLRQILDASEGQAAIAYSMFALAMAGGRLIGDAVVRRFGAVGTVRAGGALGVLGGMLVVTAWTPPVGVAGFGLIGLGVAVVVPLAFSAAGHTGDHPAHAIAGVATVSYGAGLAAPGLMGGIAHATSLPFSFAMVTGLVLIVALSAGRLRAAEIAHGQPLPEPASA</sequence>
<dbReference type="Pfam" id="PF07690">
    <property type="entry name" value="MFS_1"/>
    <property type="match status" value="1"/>
</dbReference>
<evidence type="ECO:0000313" key="6">
    <source>
        <dbReference type="EMBL" id="GIF86511.1"/>
    </source>
</evidence>
<protein>
    <submittedName>
        <fullName evidence="6">MFS transporter</fullName>
    </submittedName>
</protein>
<keyword evidence="4 5" id="KW-0472">Membrane</keyword>
<dbReference type="RefSeq" id="WP_203757585.1">
    <property type="nucleotide sequence ID" value="NZ_BONF01000077.1"/>
</dbReference>
<proteinExistence type="predicted"/>
<dbReference type="PANTHER" id="PTHR23514">
    <property type="entry name" value="BYPASS OF STOP CODON PROTEIN 6"/>
    <property type="match status" value="1"/>
</dbReference>
<feature type="transmembrane region" description="Helical" evidence="5">
    <location>
        <begin position="137"/>
        <end position="158"/>
    </location>
</feature>
<feature type="transmembrane region" description="Helical" evidence="5">
    <location>
        <begin position="164"/>
        <end position="183"/>
    </location>
</feature>
<evidence type="ECO:0000256" key="2">
    <source>
        <dbReference type="ARBA" id="ARBA00022692"/>
    </source>
</evidence>
<feature type="transmembrane region" description="Helical" evidence="5">
    <location>
        <begin position="204"/>
        <end position="229"/>
    </location>
</feature>
<reference evidence="6 7" key="1">
    <citation type="submission" date="2021-01" db="EMBL/GenBank/DDBJ databases">
        <title>Whole genome shotgun sequence of Catellatospora bangladeshensis NBRC 107357.</title>
        <authorList>
            <person name="Komaki H."/>
            <person name="Tamura T."/>
        </authorList>
    </citation>
    <scope>NUCLEOTIDE SEQUENCE [LARGE SCALE GENOMIC DNA]</scope>
    <source>
        <strain evidence="6 7">NBRC 107357</strain>
    </source>
</reference>
<comment type="caution">
    <text evidence="6">The sequence shown here is derived from an EMBL/GenBank/DDBJ whole genome shotgun (WGS) entry which is preliminary data.</text>
</comment>
<feature type="transmembrane region" description="Helical" evidence="5">
    <location>
        <begin position="354"/>
        <end position="372"/>
    </location>
</feature>
<evidence type="ECO:0000256" key="4">
    <source>
        <dbReference type="ARBA" id="ARBA00023136"/>
    </source>
</evidence>
<organism evidence="6 7">
    <name type="scientific">Catellatospora bangladeshensis</name>
    <dbReference type="NCBI Taxonomy" id="310355"/>
    <lineage>
        <taxon>Bacteria</taxon>
        <taxon>Bacillati</taxon>
        <taxon>Actinomycetota</taxon>
        <taxon>Actinomycetes</taxon>
        <taxon>Micromonosporales</taxon>
        <taxon>Micromonosporaceae</taxon>
        <taxon>Catellatospora</taxon>
    </lineage>
</organism>